<dbReference type="GO" id="GO:0006355">
    <property type="term" value="P:regulation of DNA-templated transcription"/>
    <property type="evidence" value="ECO:0007669"/>
    <property type="project" value="InterPro"/>
</dbReference>
<dbReference type="SUPFAM" id="SSF47598">
    <property type="entry name" value="Ribbon-helix-helix"/>
    <property type="match status" value="1"/>
</dbReference>
<dbReference type="AlphaFoldDB" id="A0A1H1XDP5"/>
<evidence type="ECO:0000256" key="2">
    <source>
        <dbReference type="ARBA" id="ARBA00049988"/>
    </source>
</evidence>
<dbReference type="PANTHER" id="PTHR35401">
    <property type="entry name" value="COPG FAMILY HELIX-TURN-HELIX PROTEIN-RELATED-RELATED"/>
    <property type="match status" value="1"/>
</dbReference>
<evidence type="ECO:0000256" key="1">
    <source>
        <dbReference type="ARBA" id="ARBA00022649"/>
    </source>
</evidence>
<keyword evidence="1" id="KW-1277">Toxin-antitoxin system</keyword>
<evidence type="ECO:0000313" key="3">
    <source>
        <dbReference type="EMBL" id="SDT07272.1"/>
    </source>
</evidence>
<accession>A0A1H1XDP5</accession>
<sequence length="101" mass="11511">MYGNVPYDTPMVTVMKSERLELRLTREQKTDIERAAAISGRSVTDFSIPLLVDEATEVIRQERELKMSKSAWDAFNRILDEPAKPLSGLADLLRRPSVFND</sequence>
<name>A0A1H1XDP5_9MICO</name>
<dbReference type="InterPro" id="IPR014795">
    <property type="entry name" value="TacA_1-like"/>
</dbReference>
<dbReference type="STRING" id="412690.SAMN04489834_2763"/>
<dbReference type="Pfam" id="PF08681">
    <property type="entry name" value="TacA1"/>
    <property type="match status" value="1"/>
</dbReference>
<dbReference type="Gene3D" id="1.20.5.780">
    <property type="entry name" value="Single helix bin"/>
    <property type="match status" value="1"/>
</dbReference>
<evidence type="ECO:0000313" key="4">
    <source>
        <dbReference type="Proteomes" id="UP000181956"/>
    </source>
</evidence>
<dbReference type="Proteomes" id="UP000181956">
    <property type="component" value="Chromosome I"/>
</dbReference>
<gene>
    <name evidence="3" type="ORF">SAMN04489834_2763</name>
</gene>
<comment type="similarity">
    <text evidence="2">Belongs to the TacA antitoxin family.</text>
</comment>
<organism evidence="3 4">
    <name type="scientific">Microterricola viridarii</name>
    <dbReference type="NCBI Taxonomy" id="412690"/>
    <lineage>
        <taxon>Bacteria</taxon>
        <taxon>Bacillati</taxon>
        <taxon>Actinomycetota</taxon>
        <taxon>Actinomycetes</taxon>
        <taxon>Micrococcales</taxon>
        <taxon>Microbacteriaceae</taxon>
        <taxon>Microterricola</taxon>
    </lineage>
</organism>
<proteinExistence type="inferred from homology"/>
<dbReference type="InterPro" id="IPR010985">
    <property type="entry name" value="Ribbon_hlx_hlx"/>
</dbReference>
<reference evidence="4" key="1">
    <citation type="submission" date="2016-10" db="EMBL/GenBank/DDBJ databases">
        <authorList>
            <person name="Varghese N."/>
            <person name="Submissions S."/>
        </authorList>
    </citation>
    <scope>NUCLEOTIDE SEQUENCE [LARGE SCALE GENOMIC DNA]</scope>
    <source>
        <strain evidence="4">DSM 21772</strain>
    </source>
</reference>
<protein>
    <submittedName>
        <fullName evidence="3">Uncharacterized conserved protein, DUF1778 family</fullName>
    </submittedName>
</protein>
<keyword evidence="4" id="KW-1185">Reference proteome</keyword>
<dbReference type="EMBL" id="LT629742">
    <property type="protein sequence ID" value="SDT07272.1"/>
    <property type="molecule type" value="Genomic_DNA"/>
</dbReference>